<dbReference type="AlphaFoldDB" id="A0A268EIZ4"/>
<dbReference type="RefSeq" id="WP_095267339.1">
    <property type="nucleotide sequence ID" value="NZ_NPBY01000072.1"/>
</dbReference>
<reference evidence="3 4" key="1">
    <citation type="submission" date="2017-07" db="EMBL/GenBank/DDBJ databases">
        <title>Isolation and whole genome analysis of endospore-forming bacteria from heroin.</title>
        <authorList>
            <person name="Kalinowski J."/>
            <person name="Ahrens B."/>
            <person name="Al-Dilaimi A."/>
            <person name="Winkler A."/>
            <person name="Wibberg D."/>
            <person name="Schleenbecker U."/>
            <person name="Ruckert C."/>
            <person name="Wolfel R."/>
            <person name="Grass G."/>
        </authorList>
    </citation>
    <scope>NUCLEOTIDE SEQUENCE [LARGE SCALE GENOMIC DNA]</scope>
    <source>
        <strain evidence="3 4">7537-G1</strain>
    </source>
</reference>
<accession>A0A268EIZ4</accession>
<feature type="transmembrane region" description="Helical" evidence="1">
    <location>
        <begin position="321"/>
        <end position="342"/>
    </location>
</feature>
<feature type="signal peptide" evidence="2">
    <location>
        <begin position="1"/>
        <end position="29"/>
    </location>
</feature>
<keyword evidence="2" id="KW-0732">Signal</keyword>
<comment type="caution">
    <text evidence="3">The sequence shown here is derived from an EMBL/GenBank/DDBJ whole genome shotgun (WGS) entry which is preliminary data.</text>
</comment>
<evidence type="ECO:0000256" key="2">
    <source>
        <dbReference type="SAM" id="SignalP"/>
    </source>
</evidence>
<keyword evidence="1" id="KW-1133">Transmembrane helix</keyword>
<dbReference type="OrthoDB" id="2663590at2"/>
<evidence type="ECO:0000313" key="4">
    <source>
        <dbReference type="Proteomes" id="UP000215596"/>
    </source>
</evidence>
<keyword evidence="1" id="KW-0812">Transmembrane</keyword>
<name>A0A268EIZ4_9BACL</name>
<dbReference type="EMBL" id="NPBY01000072">
    <property type="protein sequence ID" value="PAD73079.1"/>
    <property type="molecule type" value="Genomic_DNA"/>
</dbReference>
<sequence length="422" mass="47982">MNYIPKLLKSSFIALIVFLGLGTASPSYAEEPTAPPDYSFWFAPSDVNARNGLGYYREEVKPGEIKEYKFLVKNVEDRTIHLKIYGTDPIPEQNGGKNFKSYNEGVTQAGTWLYPQGAKDITLQPNEMREYTYRVSVPEDLIPGQHIAVVAVTELQQQSHEADANGEVATLLTDKKYDYGLWIILDYQIDKAQHGMSINAFNHDYITTGESRFTVDLENKGTILEQPTGYLEIRDDTKKVIFREDYQAGSIYYGTTAKMVSIALDQILLPGDYEAYFEANFAGQKEWRIFKFTVTPEMQNEAQIAMEHAGKLEVKSGIPDWLKYVLVILGVLILLLLLLLLLKRRKKGDVEALIKKYIEDKGLTFDKARKKVQLDPQTFTLYAVKLGYIQDGEEPEWNRTLSTSKRARQAAIQRITQTKAEA</sequence>
<proteinExistence type="predicted"/>
<evidence type="ECO:0000256" key="1">
    <source>
        <dbReference type="SAM" id="Phobius"/>
    </source>
</evidence>
<gene>
    <name evidence="3" type="ORF">CHH67_21000</name>
</gene>
<keyword evidence="1" id="KW-0472">Membrane</keyword>
<organism evidence="3 4">
    <name type="scientific">Paenibacillus campinasensis</name>
    <dbReference type="NCBI Taxonomy" id="66347"/>
    <lineage>
        <taxon>Bacteria</taxon>
        <taxon>Bacillati</taxon>
        <taxon>Bacillota</taxon>
        <taxon>Bacilli</taxon>
        <taxon>Bacillales</taxon>
        <taxon>Paenibacillaceae</taxon>
        <taxon>Paenibacillus</taxon>
    </lineage>
</organism>
<feature type="chain" id="PRO_5032780818" description="DUF916 domain-containing protein" evidence="2">
    <location>
        <begin position="30"/>
        <end position="422"/>
    </location>
</feature>
<evidence type="ECO:0000313" key="3">
    <source>
        <dbReference type="EMBL" id="PAD73079.1"/>
    </source>
</evidence>
<protein>
    <recommendedName>
        <fullName evidence="5">DUF916 domain-containing protein</fullName>
    </recommendedName>
</protein>
<evidence type="ECO:0008006" key="5">
    <source>
        <dbReference type="Google" id="ProtNLM"/>
    </source>
</evidence>
<dbReference type="Proteomes" id="UP000215596">
    <property type="component" value="Unassembled WGS sequence"/>
</dbReference>